<dbReference type="EMBL" id="CAJVQB010149854">
    <property type="protein sequence ID" value="CAG8855485.1"/>
    <property type="molecule type" value="Genomic_DNA"/>
</dbReference>
<keyword evidence="2" id="KW-1185">Reference proteome</keyword>
<gene>
    <name evidence="1" type="ORF">GMARGA_LOCUS44306</name>
</gene>
<name>A0ABN7XKD1_GIGMA</name>
<organism evidence="1 2">
    <name type="scientific">Gigaspora margarita</name>
    <dbReference type="NCBI Taxonomy" id="4874"/>
    <lineage>
        <taxon>Eukaryota</taxon>
        <taxon>Fungi</taxon>
        <taxon>Fungi incertae sedis</taxon>
        <taxon>Mucoromycota</taxon>
        <taxon>Glomeromycotina</taxon>
        <taxon>Glomeromycetes</taxon>
        <taxon>Diversisporales</taxon>
        <taxon>Gigasporaceae</taxon>
        <taxon>Gigaspora</taxon>
    </lineage>
</organism>
<comment type="caution">
    <text evidence="1">The sequence shown here is derived from an EMBL/GenBank/DDBJ whole genome shotgun (WGS) entry which is preliminary data.</text>
</comment>
<evidence type="ECO:0000313" key="1">
    <source>
        <dbReference type="EMBL" id="CAG8855485.1"/>
    </source>
</evidence>
<dbReference type="Proteomes" id="UP000789901">
    <property type="component" value="Unassembled WGS sequence"/>
</dbReference>
<feature type="non-terminal residue" evidence="1">
    <location>
        <position position="113"/>
    </location>
</feature>
<feature type="non-terminal residue" evidence="1">
    <location>
        <position position="1"/>
    </location>
</feature>
<reference evidence="1 2" key="1">
    <citation type="submission" date="2021-06" db="EMBL/GenBank/DDBJ databases">
        <authorList>
            <person name="Kallberg Y."/>
            <person name="Tangrot J."/>
            <person name="Rosling A."/>
        </authorList>
    </citation>
    <scope>NUCLEOTIDE SEQUENCE [LARGE SCALE GENOMIC DNA]</scope>
    <source>
        <strain evidence="1 2">120-4 pot B 10/14</strain>
    </source>
</reference>
<protein>
    <submittedName>
        <fullName evidence="1">31843_t:CDS:1</fullName>
    </submittedName>
</protein>
<accession>A0ABN7XKD1</accession>
<proteinExistence type="predicted"/>
<evidence type="ECO:0000313" key="2">
    <source>
        <dbReference type="Proteomes" id="UP000789901"/>
    </source>
</evidence>
<sequence length="113" mass="13202">FAIESRDPTDLKQNKFTSTWFRQAIIAYADDTTWLANSKEQLEEMLRVAEDFYILNDIQINTAKSKLFVINSPSKLEDRAVYFMHQKVQAGKRRVWLSEKAQDMLTKNRAKGV</sequence>